<dbReference type="Proteomes" id="UP000464751">
    <property type="component" value="Chromosome"/>
</dbReference>
<protein>
    <submittedName>
        <fullName evidence="1">Uncharacterized protein</fullName>
    </submittedName>
</protein>
<proteinExistence type="predicted"/>
<dbReference type="AlphaFoldDB" id="A0A6P1YJR7"/>
<organism evidence="1 2">
    <name type="scientific">Ancylobacter pratisalsi</name>
    <dbReference type="NCBI Taxonomy" id="1745854"/>
    <lineage>
        <taxon>Bacteria</taxon>
        <taxon>Pseudomonadati</taxon>
        <taxon>Pseudomonadota</taxon>
        <taxon>Alphaproteobacteria</taxon>
        <taxon>Hyphomicrobiales</taxon>
        <taxon>Xanthobacteraceae</taxon>
        <taxon>Ancylobacter</taxon>
    </lineage>
</organism>
<sequence length="200" mass="23033">MINLEDETRHVSIGHLSLFVYPWRRLEQDAQSGDLFTCHLVKEAKALVDPDDYLGQLQRSFQFRQSYRKEVEQASDLGWYLVLFGDEMNSALLAKRALWCIRTVLIARSAEQRAPIFAPQELAKQTRSPPARDLLVRRHHHRDDDSLRQALRVFLENETPSTAPPIGADKSIFITRFAETANKVALQTLRQEDESRAGYL</sequence>
<evidence type="ECO:0000313" key="1">
    <source>
        <dbReference type="EMBL" id="QIB32946.1"/>
    </source>
</evidence>
<dbReference type="EMBL" id="CP048630">
    <property type="protein sequence ID" value="QIB32946.1"/>
    <property type="molecule type" value="Genomic_DNA"/>
</dbReference>
<accession>A0A6P1YJR7</accession>
<evidence type="ECO:0000313" key="2">
    <source>
        <dbReference type="Proteomes" id="UP000464751"/>
    </source>
</evidence>
<dbReference type="KEGG" id="apra:G3A50_03885"/>
<keyword evidence="2" id="KW-1185">Reference proteome</keyword>
<dbReference type="RefSeq" id="WP_163074031.1">
    <property type="nucleotide sequence ID" value="NZ_CP048630.1"/>
</dbReference>
<reference evidence="1 2" key="1">
    <citation type="submission" date="2020-02" db="EMBL/GenBank/DDBJ databases">
        <authorList>
            <person name="Li G."/>
        </authorList>
    </citation>
    <scope>NUCLEOTIDE SEQUENCE [LARGE SCALE GENOMIC DNA]</scope>
    <source>
        <strain evidence="1 2">DSM 102029</strain>
    </source>
</reference>
<gene>
    <name evidence="1" type="ORF">G3A50_03885</name>
</gene>
<name>A0A6P1YJR7_9HYPH</name>